<gene>
    <name evidence="3" type="ORF">MFIFM68171_05635</name>
</gene>
<dbReference type="RefSeq" id="XP_070917156.1">
    <property type="nucleotide sequence ID" value="XM_071061055.1"/>
</dbReference>
<keyword evidence="4" id="KW-1185">Reference proteome</keyword>
<evidence type="ECO:0000313" key="4">
    <source>
        <dbReference type="Proteomes" id="UP001628179"/>
    </source>
</evidence>
<evidence type="ECO:0000256" key="1">
    <source>
        <dbReference type="SAM" id="MobiDB-lite"/>
    </source>
</evidence>
<evidence type="ECO:0000259" key="2">
    <source>
        <dbReference type="Pfam" id="PF06985"/>
    </source>
</evidence>
<sequence>MIDFRLKSVRVATDKLPLLRREDSTGSPAKRVTSDKLPPLHREDGPGIVQTERVPGDNIPPLRREDSPRSPMMVPSKAPSTLFGGDPHHRPQGRGASPLARRATLAGGELLGLDDDPVTIRPEDSQSQPTQSVGLASEPPLSRSSSTGTLGKKVYRYAELREGEFRLVELLPARMSTIKCKVHHVSLRNPPPYTAVSYAWGDPGDTAMLSLENIEIPVALSLHGALGALRHASRPLMVWIDALCIDQQNGAERTEQVHCMTDIYSNADTVAIWLGPEADDSDLATDILKRVAEEADNPQALLSFLTRKLSRRTLGTVVALFEREYWRRLWVVQEVFHAKDITVYCGSSALPWSVYKRASDAFVNNKAHISHFFPSHVPQSDRSTVATHFGFSQVLTYQGPASLPNIASITGLGDASLLEVMRACRRKLSTEPRDKVFGLLGVLPPAIRDEFPVDYNLPVKEVYTNVVDYLLHTTHRLDVICESIHFPVHTSSFGLPSWVPDWSHSPLTAAVGLAGRFYAAGASRADARFVGRRRANLDMAALEVGRIIVTGMSVGTACTLGDYLMAFLHWRALLLGHLREESLAAPGWAETKFSRRAQGLFCRTLCLDQVPARWGSGQRGSDDGWLAASYHVFASLMRDRLPELPIDRKLRSYADVDVGIKPEDRRGFLQEHFGSKMMGRCFCITEDGRMGMGSGSMTPGDVIVVPLGCSTPVILRPEGGRGEYRFVGDVYLDGYMYGKAVEERNNKERELRRYVLH</sequence>
<name>A0ABQ0GCF2_9PEZI</name>
<feature type="region of interest" description="Disordered" evidence="1">
    <location>
        <begin position="111"/>
        <end position="148"/>
    </location>
</feature>
<accession>A0ABQ0GCF2</accession>
<protein>
    <recommendedName>
        <fullName evidence="2">Heterokaryon incompatibility domain-containing protein</fullName>
    </recommendedName>
</protein>
<organism evidence="3 4">
    <name type="scientific">Madurella fahalii</name>
    <dbReference type="NCBI Taxonomy" id="1157608"/>
    <lineage>
        <taxon>Eukaryota</taxon>
        <taxon>Fungi</taxon>
        <taxon>Dikarya</taxon>
        <taxon>Ascomycota</taxon>
        <taxon>Pezizomycotina</taxon>
        <taxon>Sordariomycetes</taxon>
        <taxon>Sordariomycetidae</taxon>
        <taxon>Sordariales</taxon>
        <taxon>Sordariales incertae sedis</taxon>
        <taxon>Madurella</taxon>
    </lineage>
</organism>
<comment type="caution">
    <text evidence="3">The sequence shown here is derived from an EMBL/GenBank/DDBJ whole genome shotgun (WGS) entry which is preliminary data.</text>
</comment>
<dbReference type="GeneID" id="98176378"/>
<reference evidence="3 4" key="1">
    <citation type="submission" date="2024-09" db="EMBL/GenBank/DDBJ databases">
        <title>Itraconazole resistance in Madurella fahalii resulting from another homologue of gene encoding cytochrome P450 14-alpha sterol demethylase (CYP51).</title>
        <authorList>
            <person name="Yoshioka I."/>
            <person name="Fahal A.H."/>
            <person name="Kaneko S."/>
            <person name="Yaguchi T."/>
        </authorList>
    </citation>
    <scope>NUCLEOTIDE SEQUENCE [LARGE SCALE GENOMIC DNA]</scope>
    <source>
        <strain evidence="3 4">IFM 68171</strain>
    </source>
</reference>
<feature type="compositionally biased region" description="Polar residues" evidence="1">
    <location>
        <begin position="125"/>
        <end position="134"/>
    </location>
</feature>
<dbReference type="PANTHER" id="PTHR24148">
    <property type="entry name" value="ANKYRIN REPEAT DOMAIN-CONTAINING PROTEIN 39 HOMOLOG-RELATED"/>
    <property type="match status" value="1"/>
</dbReference>
<feature type="region of interest" description="Disordered" evidence="1">
    <location>
        <begin position="13"/>
        <end position="99"/>
    </location>
</feature>
<dbReference type="InterPro" id="IPR052895">
    <property type="entry name" value="HetReg/Transcr_Mod"/>
</dbReference>
<dbReference type="PANTHER" id="PTHR24148:SF73">
    <property type="entry name" value="HET DOMAIN PROTEIN (AFU_ORTHOLOGUE AFUA_8G01020)"/>
    <property type="match status" value="1"/>
</dbReference>
<dbReference type="Pfam" id="PF26639">
    <property type="entry name" value="Het-6_barrel"/>
    <property type="match status" value="1"/>
</dbReference>
<dbReference type="Pfam" id="PF06985">
    <property type="entry name" value="HET"/>
    <property type="match status" value="1"/>
</dbReference>
<dbReference type="Proteomes" id="UP001628179">
    <property type="component" value="Unassembled WGS sequence"/>
</dbReference>
<dbReference type="EMBL" id="BAAFSV010000003">
    <property type="protein sequence ID" value="GAB1315425.1"/>
    <property type="molecule type" value="Genomic_DNA"/>
</dbReference>
<feature type="domain" description="Heterokaryon incompatibility" evidence="2">
    <location>
        <begin position="193"/>
        <end position="334"/>
    </location>
</feature>
<evidence type="ECO:0000313" key="3">
    <source>
        <dbReference type="EMBL" id="GAB1315425.1"/>
    </source>
</evidence>
<feature type="compositionally biased region" description="Basic and acidic residues" evidence="1">
    <location>
        <begin position="32"/>
        <end position="45"/>
    </location>
</feature>
<proteinExistence type="predicted"/>
<dbReference type="InterPro" id="IPR010730">
    <property type="entry name" value="HET"/>
</dbReference>